<protein>
    <submittedName>
        <fullName evidence="1">Uncharacterized protein</fullName>
    </submittedName>
</protein>
<dbReference type="KEGG" id="ftj:FTUN_4406"/>
<proteinExistence type="predicted"/>
<keyword evidence="2" id="KW-1185">Reference proteome</keyword>
<evidence type="ECO:0000313" key="2">
    <source>
        <dbReference type="Proteomes" id="UP000503447"/>
    </source>
</evidence>
<dbReference type="Proteomes" id="UP000503447">
    <property type="component" value="Chromosome"/>
</dbReference>
<accession>A0A6M5YTU3</accession>
<dbReference type="EMBL" id="CP053452">
    <property type="protein sequence ID" value="QJW96846.1"/>
    <property type="molecule type" value="Genomic_DNA"/>
</dbReference>
<organism evidence="1 2">
    <name type="scientific">Frigoriglobus tundricola</name>
    <dbReference type="NCBI Taxonomy" id="2774151"/>
    <lineage>
        <taxon>Bacteria</taxon>
        <taxon>Pseudomonadati</taxon>
        <taxon>Planctomycetota</taxon>
        <taxon>Planctomycetia</taxon>
        <taxon>Gemmatales</taxon>
        <taxon>Gemmataceae</taxon>
        <taxon>Frigoriglobus</taxon>
    </lineage>
</organism>
<sequence>MAPVPAAESILDVTFLFGLPARTAARRGSEERTPVLRYGTLAPRVPRGANGAVGRIGEPYRLGRSCGPLPFSPRVCRGECERAA</sequence>
<reference evidence="2" key="1">
    <citation type="submission" date="2020-05" db="EMBL/GenBank/DDBJ databases">
        <title>Frigoriglobus tundricola gen. nov., sp. nov., a psychrotolerant cellulolytic planctomycete of the family Gemmataceae with two divergent copies of 16S rRNA gene.</title>
        <authorList>
            <person name="Kulichevskaya I.S."/>
            <person name="Ivanova A.A."/>
            <person name="Naumoff D.G."/>
            <person name="Beletsky A.V."/>
            <person name="Rijpstra W.I.C."/>
            <person name="Sinninghe Damste J.S."/>
            <person name="Mardanov A.V."/>
            <person name="Ravin N.V."/>
            <person name="Dedysh S.N."/>
        </authorList>
    </citation>
    <scope>NUCLEOTIDE SEQUENCE [LARGE SCALE GENOMIC DNA]</scope>
    <source>
        <strain evidence="2">PL17</strain>
    </source>
</reference>
<gene>
    <name evidence="1" type="ORF">FTUN_4406</name>
</gene>
<evidence type="ECO:0000313" key="1">
    <source>
        <dbReference type="EMBL" id="QJW96846.1"/>
    </source>
</evidence>
<name>A0A6M5YTU3_9BACT</name>
<dbReference type="AlphaFoldDB" id="A0A6M5YTU3"/>